<feature type="transmembrane region" description="Helical" evidence="1">
    <location>
        <begin position="126"/>
        <end position="146"/>
    </location>
</feature>
<keyword evidence="1" id="KW-0812">Transmembrane</keyword>
<protein>
    <recommendedName>
        <fullName evidence="2">CAAX prenyl protease 2/Lysostaphin resistance protein A-like domain-containing protein</fullName>
    </recommendedName>
</protein>
<organism evidence="3 4">
    <name type="scientific">Sporanaerobacter acetigenes DSM 13106</name>
    <dbReference type="NCBI Taxonomy" id="1123281"/>
    <lineage>
        <taxon>Bacteria</taxon>
        <taxon>Bacillati</taxon>
        <taxon>Bacillota</taxon>
        <taxon>Tissierellia</taxon>
        <taxon>Tissierellales</taxon>
        <taxon>Sporanaerobacteraceae</taxon>
        <taxon>Sporanaerobacter</taxon>
    </lineage>
</organism>
<evidence type="ECO:0000313" key="4">
    <source>
        <dbReference type="Proteomes" id="UP000184389"/>
    </source>
</evidence>
<name>A0A1M5Z9T0_9FIRM</name>
<feature type="transmembrane region" description="Helical" evidence="1">
    <location>
        <begin position="183"/>
        <end position="203"/>
    </location>
</feature>
<dbReference type="STRING" id="1123281.SAMN02745180_02891"/>
<feature type="domain" description="CAAX prenyl protease 2/Lysostaphin resistance protein A-like" evidence="2">
    <location>
        <begin position="127"/>
        <end position="223"/>
    </location>
</feature>
<evidence type="ECO:0000256" key="1">
    <source>
        <dbReference type="SAM" id="Phobius"/>
    </source>
</evidence>
<feature type="transmembrane region" description="Helical" evidence="1">
    <location>
        <begin position="48"/>
        <end position="69"/>
    </location>
</feature>
<dbReference type="Proteomes" id="UP000184389">
    <property type="component" value="Unassembled WGS sequence"/>
</dbReference>
<reference evidence="3 4" key="1">
    <citation type="submission" date="2016-11" db="EMBL/GenBank/DDBJ databases">
        <authorList>
            <person name="Jaros S."/>
            <person name="Januszkiewicz K."/>
            <person name="Wedrychowicz H."/>
        </authorList>
    </citation>
    <scope>NUCLEOTIDE SEQUENCE [LARGE SCALE GENOMIC DNA]</scope>
    <source>
        <strain evidence="3 4">DSM 13106</strain>
    </source>
</reference>
<dbReference type="EMBL" id="FQXR01000026">
    <property type="protein sequence ID" value="SHI20984.1"/>
    <property type="molecule type" value="Genomic_DNA"/>
</dbReference>
<evidence type="ECO:0000313" key="3">
    <source>
        <dbReference type="EMBL" id="SHI20984.1"/>
    </source>
</evidence>
<dbReference type="RefSeq" id="WP_084604321.1">
    <property type="nucleotide sequence ID" value="NZ_FQXR01000026.1"/>
</dbReference>
<sequence length="288" mass="31327">MGKQKETNVRMTLNSSNALWHVISGIGILFVASAIGSIAYILPLSENIVAFLNCIIYVGIAYGLIKLYCEKVIHIKLEDCRITKPKVSPVWALCALLLPVGVSCALMCTPGIFVANSMNASKIANIILVALFGAGISAGVVEEMVFRGFIMRMVEERWGRVAAAIVPSVIFGLLHIINIDMNLRDIILLLIAGTSVGIMFSLIVYQSGSVWSSALVHGMWNFIMIGDILDINIKHNTDAIFSYEMLSKSVILTGGSFGVESSIIAVIGYWIVIMVAFLLLHNEGEQCK</sequence>
<dbReference type="OrthoDB" id="324900at2"/>
<feature type="transmembrane region" description="Helical" evidence="1">
    <location>
        <begin position="20"/>
        <end position="42"/>
    </location>
</feature>
<feature type="transmembrane region" description="Helical" evidence="1">
    <location>
        <begin position="210"/>
        <end position="229"/>
    </location>
</feature>
<dbReference type="AlphaFoldDB" id="A0A1M5Z9T0"/>
<feature type="transmembrane region" description="Helical" evidence="1">
    <location>
        <begin position="158"/>
        <end position="177"/>
    </location>
</feature>
<accession>A0A1M5Z9T0</accession>
<dbReference type="Pfam" id="PF02517">
    <property type="entry name" value="Rce1-like"/>
    <property type="match status" value="1"/>
</dbReference>
<dbReference type="InterPro" id="IPR003675">
    <property type="entry name" value="Rce1/LyrA-like_dom"/>
</dbReference>
<keyword evidence="1" id="KW-0472">Membrane</keyword>
<feature type="transmembrane region" description="Helical" evidence="1">
    <location>
        <begin position="249"/>
        <end position="280"/>
    </location>
</feature>
<keyword evidence="4" id="KW-1185">Reference proteome</keyword>
<evidence type="ECO:0000259" key="2">
    <source>
        <dbReference type="Pfam" id="PF02517"/>
    </source>
</evidence>
<keyword evidence="1" id="KW-1133">Transmembrane helix</keyword>
<gene>
    <name evidence="3" type="ORF">SAMN02745180_02891</name>
</gene>
<feature type="transmembrane region" description="Helical" evidence="1">
    <location>
        <begin position="90"/>
        <end position="114"/>
    </location>
</feature>
<dbReference type="GO" id="GO:0080120">
    <property type="term" value="P:CAAX-box protein maturation"/>
    <property type="evidence" value="ECO:0007669"/>
    <property type="project" value="UniProtKB-ARBA"/>
</dbReference>
<proteinExistence type="predicted"/>
<dbReference type="GO" id="GO:0004175">
    <property type="term" value="F:endopeptidase activity"/>
    <property type="evidence" value="ECO:0007669"/>
    <property type="project" value="UniProtKB-ARBA"/>
</dbReference>
<dbReference type="PANTHER" id="PTHR39430:SF1">
    <property type="entry name" value="PROTEASE"/>
    <property type="match status" value="1"/>
</dbReference>
<dbReference type="PANTHER" id="PTHR39430">
    <property type="entry name" value="MEMBRANE-ASSOCIATED PROTEASE-RELATED"/>
    <property type="match status" value="1"/>
</dbReference>